<name>A0A841E509_9ACTN</name>
<sequence>MTFWESGVPVPSPSRTVKAKFDGDSSGLARAARDGEKEIDRFTKNVDKKYRKSGDDSGKGFINGLKKWFSPSALGDLKKSGEFGGSVFGSGLLGALKTPVLGPAILGVVGATVATVMPAVGAIAGTGLVAGFGAGIAGLGLVFAAKSDKVKSAWQKTIKSMGDDMELLSRPFEDTLVHMSDFAQRTFNRFKPELDSAFKLLAPTITDFGDEASQAFEELAPAIEPVSEAFANVLDSLGPAMQSALHETSQGLVTLAESVKDNPDALADTVKGVGDLTKTLLDGITVLNNINGQVEDLTGGFSLVDGVMGGLQLAVSQVFGPFALLEKGLDAVGLKADKATQAIQINAETTKLWTQGLSQGQLAAMGITGATTGAGNAADTAATKFARQKAATDALIDSTFRLQNLALGLAGAQINYQSAVDAATASVKDNGRTLDINSEKGRANKQALLAVAQAANAQTQSMIESNKGTAAAGRSAEQARGNFVRIATQMGLSKKEADKLAASLIGIPPNKKANVSVAGATAAKGQVDALGRSINNLPKNKVVNVTYKVAGIERTTPSNIIGSAGRSASGGPVQPNRSYLVGERGPELLTMGNQPGQITNAERLKSVASSTSQPIVVENHIEIGGEVVRVVRTEIKADKKETKRRETAGVRAS</sequence>
<dbReference type="EMBL" id="JACHNF010000001">
    <property type="protein sequence ID" value="MBB5982418.1"/>
    <property type="molecule type" value="Genomic_DNA"/>
</dbReference>
<evidence type="ECO:0000256" key="2">
    <source>
        <dbReference type="SAM" id="Phobius"/>
    </source>
</evidence>
<feature type="region of interest" description="Disordered" evidence="1">
    <location>
        <begin position="1"/>
        <end position="21"/>
    </location>
</feature>
<dbReference type="AlphaFoldDB" id="A0A841E509"/>
<gene>
    <name evidence="3" type="ORF">HDA44_005759</name>
</gene>
<proteinExistence type="predicted"/>
<keyword evidence="2" id="KW-0472">Membrane</keyword>
<evidence type="ECO:0000313" key="3">
    <source>
        <dbReference type="EMBL" id="MBB5982418.1"/>
    </source>
</evidence>
<keyword evidence="2" id="KW-0812">Transmembrane</keyword>
<dbReference type="Proteomes" id="UP000558997">
    <property type="component" value="Unassembled WGS sequence"/>
</dbReference>
<evidence type="ECO:0000256" key="1">
    <source>
        <dbReference type="SAM" id="MobiDB-lite"/>
    </source>
</evidence>
<feature type="transmembrane region" description="Helical" evidence="2">
    <location>
        <begin position="100"/>
        <end position="117"/>
    </location>
</feature>
<comment type="caution">
    <text evidence="3">The sequence shown here is derived from an EMBL/GenBank/DDBJ whole genome shotgun (WGS) entry which is preliminary data.</text>
</comment>
<evidence type="ECO:0000313" key="4">
    <source>
        <dbReference type="Proteomes" id="UP000558997"/>
    </source>
</evidence>
<reference evidence="3 4" key="1">
    <citation type="submission" date="2020-08" db="EMBL/GenBank/DDBJ databases">
        <title>Sequencing the genomes of 1000 actinobacteria strains.</title>
        <authorList>
            <person name="Klenk H.-P."/>
        </authorList>
    </citation>
    <scope>NUCLEOTIDE SEQUENCE [LARGE SCALE GENOMIC DNA]</scope>
    <source>
        <strain evidence="3 4">DSM 17294</strain>
    </source>
</reference>
<keyword evidence="2" id="KW-1133">Transmembrane helix</keyword>
<organism evidence="3 4">
    <name type="scientific">Kribbella solani</name>
    <dbReference type="NCBI Taxonomy" id="236067"/>
    <lineage>
        <taxon>Bacteria</taxon>
        <taxon>Bacillati</taxon>
        <taxon>Actinomycetota</taxon>
        <taxon>Actinomycetes</taxon>
        <taxon>Propionibacteriales</taxon>
        <taxon>Kribbellaceae</taxon>
        <taxon>Kribbella</taxon>
    </lineage>
</organism>
<protein>
    <submittedName>
        <fullName evidence="3">Uncharacterized protein</fullName>
    </submittedName>
</protein>
<feature type="transmembrane region" description="Helical" evidence="2">
    <location>
        <begin position="123"/>
        <end position="145"/>
    </location>
</feature>
<dbReference type="RefSeq" id="WP_184839615.1">
    <property type="nucleotide sequence ID" value="NZ_BAAAVN010000008.1"/>
</dbReference>
<keyword evidence="4" id="KW-1185">Reference proteome</keyword>
<accession>A0A841E509</accession>